<organism evidence="10 11">
    <name type="scientific">Confluentibacter flavum</name>
    <dbReference type="NCBI Taxonomy" id="1909700"/>
    <lineage>
        <taxon>Bacteria</taxon>
        <taxon>Pseudomonadati</taxon>
        <taxon>Bacteroidota</taxon>
        <taxon>Flavobacteriia</taxon>
        <taxon>Flavobacteriales</taxon>
        <taxon>Flavobacteriaceae</taxon>
        <taxon>Confluentibacter</taxon>
    </lineage>
</organism>
<protein>
    <submittedName>
        <fullName evidence="10">ABC transporter ATP-binding protein</fullName>
    </submittedName>
</protein>
<keyword evidence="2" id="KW-1003">Cell membrane</keyword>
<keyword evidence="5 7" id="KW-0472">Membrane</keyword>
<keyword evidence="4 7" id="KW-1133">Transmembrane helix</keyword>
<evidence type="ECO:0000313" key="11">
    <source>
        <dbReference type="Proteomes" id="UP000233435"/>
    </source>
</evidence>
<evidence type="ECO:0000256" key="3">
    <source>
        <dbReference type="ARBA" id="ARBA00022692"/>
    </source>
</evidence>
<dbReference type="InterPro" id="IPR025857">
    <property type="entry name" value="MacB_PCD"/>
</dbReference>
<keyword evidence="11" id="KW-1185">Reference proteome</keyword>
<evidence type="ECO:0000259" key="9">
    <source>
        <dbReference type="Pfam" id="PF12704"/>
    </source>
</evidence>
<dbReference type="Proteomes" id="UP000233435">
    <property type="component" value="Unassembled WGS sequence"/>
</dbReference>
<evidence type="ECO:0000313" key="10">
    <source>
        <dbReference type="EMBL" id="PKQ44387.1"/>
    </source>
</evidence>
<dbReference type="Pfam" id="PF02687">
    <property type="entry name" value="FtsX"/>
    <property type="match status" value="1"/>
</dbReference>
<dbReference type="InterPro" id="IPR050250">
    <property type="entry name" value="Macrolide_Exporter_MacB"/>
</dbReference>
<evidence type="ECO:0000256" key="1">
    <source>
        <dbReference type="ARBA" id="ARBA00004651"/>
    </source>
</evidence>
<evidence type="ECO:0000256" key="7">
    <source>
        <dbReference type="SAM" id="Phobius"/>
    </source>
</evidence>
<dbReference type="EMBL" id="PJEO01000050">
    <property type="protein sequence ID" value="PKQ44387.1"/>
    <property type="molecule type" value="Genomic_DNA"/>
</dbReference>
<proteinExistence type="inferred from homology"/>
<dbReference type="PANTHER" id="PTHR30572:SF4">
    <property type="entry name" value="ABC TRANSPORTER PERMEASE YTRF"/>
    <property type="match status" value="1"/>
</dbReference>
<dbReference type="OrthoDB" id="9770036at2"/>
<dbReference type="Pfam" id="PF12704">
    <property type="entry name" value="MacB_PCD"/>
    <property type="match status" value="1"/>
</dbReference>
<dbReference type="InterPro" id="IPR003838">
    <property type="entry name" value="ABC3_permease_C"/>
</dbReference>
<dbReference type="PANTHER" id="PTHR30572">
    <property type="entry name" value="MEMBRANE COMPONENT OF TRANSPORTER-RELATED"/>
    <property type="match status" value="1"/>
</dbReference>
<dbReference type="GO" id="GO:0005524">
    <property type="term" value="F:ATP binding"/>
    <property type="evidence" value="ECO:0007669"/>
    <property type="project" value="UniProtKB-KW"/>
</dbReference>
<keyword evidence="3 7" id="KW-0812">Transmembrane</keyword>
<feature type="domain" description="MacB-like periplasmic core" evidence="9">
    <location>
        <begin position="21"/>
        <end position="235"/>
    </location>
</feature>
<comment type="caution">
    <text evidence="10">The sequence shown here is derived from an EMBL/GenBank/DDBJ whole genome shotgun (WGS) entry which is preliminary data.</text>
</comment>
<evidence type="ECO:0000256" key="6">
    <source>
        <dbReference type="ARBA" id="ARBA00038076"/>
    </source>
</evidence>
<sequence length="409" mass="45539">MFDLDLWREIFQSINKNRTRSLLSGFTVAFAILLFTILFGIANGLQNTFEQEFVDTATNSIFIMSGRTTIANEGLQAGRRIQFKNEDYEYVKEEFNDKVEFITSRVYKNVNASYKNEKNSYSLIAVHPDYQFVEKNIIKEGRYINQNDLENRTKIIVIGRLVEEDLFIKESAIGKYINLNGIQYMVVGVFTDEGGDNEERLIYMPITTAQLLYGNNDYIDQINLTYNPNLNYDQALGFSNLLTRKLKSRFSVASDDQRAIRVFNMAEATQQIDLMTGGLTVIILVIGFGTLIAGIVGISNIMIFIVKERTKEIGIRKALGATPKSIISIILIESILITAIAGYVGLLIGVGVLELSGPSLEVYFITNPGVSTSLVIGATITLVLAGALAGYLPAQKASRIKPIVALRND</sequence>
<keyword evidence="10" id="KW-0067">ATP-binding</keyword>
<feature type="domain" description="ABC3 transporter permease C-terminal" evidence="8">
    <location>
        <begin position="285"/>
        <end position="402"/>
    </location>
</feature>
<dbReference type="AlphaFoldDB" id="A0A2N3HHE3"/>
<feature type="transmembrane region" description="Helical" evidence="7">
    <location>
        <begin position="21"/>
        <end position="42"/>
    </location>
</feature>
<keyword evidence="10" id="KW-0547">Nucleotide-binding</keyword>
<gene>
    <name evidence="10" type="ORF">CSW08_13320</name>
</gene>
<evidence type="ECO:0000259" key="8">
    <source>
        <dbReference type="Pfam" id="PF02687"/>
    </source>
</evidence>
<dbReference type="GO" id="GO:0005886">
    <property type="term" value="C:plasma membrane"/>
    <property type="evidence" value="ECO:0007669"/>
    <property type="project" value="UniProtKB-SubCell"/>
</dbReference>
<feature type="transmembrane region" description="Helical" evidence="7">
    <location>
        <begin position="373"/>
        <end position="392"/>
    </location>
</feature>
<feature type="transmembrane region" description="Helical" evidence="7">
    <location>
        <begin position="326"/>
        <end position="353"/>
    </location>
</feature>
<dbReference type="GO" id="GO:0022857">
    <property type="term" value="F:transmembrane transporter activity"/>
    <property type="evidence" value="ECO:0007669"/>
    <property type="project" value="TreeGrafter"/>
</dbReference>
<evidence type="ECO:0000256" key="5">
    <source>
        <dbReference type="ARBA" id="ARBA00023136"/>
    </source>
</evidence>
<feature type="transmembrane region" description="Helical" evidence="7">
    <location>
        <begin position="279"/>
        <end position="306"/>
    </location>
</feature>
<reference evidence="10 11" key="1">
    <citation type="submission" date="2017-12" db="EMBL/GenBank/DDBJ databases">
        <title>Confluentibacter flavum sp. nov., isolated from the saline lake.</title>
        <authorList>
            <person name="Yu L."/>
        </authorList>
    </citation>
    <scope>NUCLEOTIDE SEQUENCE [LARGE SCALE GENOMIC DNA]</scope>
    <source>
        <strain evidence="10 11">3B</strain>
    </source>
</reference>
<comment type="subcellular location">
    <subcellularLocation>
        <location evidence="1">Cell membrane</location>
        <topology evidence="1">Multi-pass membrane protein</topology>
    </subcellularLocation>
</comment>
<evidence type="ECO:0000256" key="4">
    <source>
        <dbReference type="ARBA" id="ARBA00022989"/>
    </source>
</evidence>
<name>A0A2N3HHE3_9FLAO</name>
<comment type="similarity">
    <text evidence="6">Belongs to the ABC-4 integral membrane protein family.</text>
</comment>
<dbReference type="RefSeq" id="WP_106660363.1">
    <property type="nucleotide sequence ID" value="NZ_PJEO01000050.1"/>
</dbReference>
<evidence type="ECO:0000256" key="2">
    <source>
        <dbReference type="ARBA" id="ARBA00022475"/>
    </source>
</evidence>
<accession>A0A2N3HHE3</accession>